<dbReference type="Proteomes" id="UP000031643">
    <property type="component" value="Chromosome"/>
</dbReference>
<dbReference type="HOGENOM" id="CLU_1711096_0_0_5"/>
<reference evidence="1 2" key="1">
    <citation type="submission" date="2014-09" db="EMBL/GenBank/DDBJ databases">
        <title>Genome sequencing of Methyloceanibacter caenitepidi Gela4.</title>
        <authorList>
            <person name="Takeuchi M."/>
            <person name="Susumu S."/>
            <person name="Kamagata Y."/>
            <person name="Oshima K."/>
            <person name="Hattori M."/>
            <person name="Iwasaki W."/>
        </authorList>
    </citation>
    <scope>NUCLEOTIDE SEQUENCE [LARGE SCALE GENOMIC DNA]</scope>
    <source>
        <strain evidence="1 2">Gela4</strain>
    </source>
</reference>
<dbReference type="RefSeq" id="WP_045366115.1">
    <property type="nucleotide sequence ID" value="NZ_AP014648.1"/>
</dbReference>
<organism evidence="1 2">
    <name type="scientific">Methyloceanibacter caenitepidi</name>
    <dbReference type="NCBI Taxonomy" id="1384459"/>
    <lineage>
        <taxon>Bacteria</taxon>
        <taxon>Pseudomonadati</taxon>
        <taxon>Pseudomonadota</taxon>
        <taxon>Alphaproteobacteria</taxon>
        <taxon>Hyphomicrobiales</taxon>
        <taxon>Hyphomicrobiaceae</taxon>
        <taxon>Methyloceanibacter</taxon>
    </lineage>
</organism>
<name>A0A0A8K1V5_9HYPH</name>
<proteinExistence type="predicted"/>
<protein>
    <submittedName>
        <fullName evidence="1">Uncharacterized protein</fullName>
    </submittedName>
</protein>
<accession>A0A0A8K1V5</accession>
<keyword evidence="2" id="KW-1185">Reference proteome</keyword>
<sequence length="153" mass="17022">MTRQVSDSAALEILERLETNAHHYAYDWRPLYRESAGQYLLVQAESAEGATIETGSDPHLRDALKLLLENAHTLIALARLGIERVHAADQMPRLEWPPRHCRACGSTRVFVHRKMHPDPRRAAYGVECKACGHEGTELGPPAAPPEDLNVPMG</sequence>
<evidence type="ECO:0000313" key="2">
    <source>
        <dbReference type="Proteomes" id="UP000031643"/>
    </source>
</evidence>
<dbReference type="EMBL" id="AP014648">
    <property type="protein sequence ID" value="BAQ16933.1"/>
    <property type="molecule type" value="Genomic_DNA"/>
</dbReference>
<evidence type="ECO:0000313" key="1">
    <source>
        <dbReference type="EMBL" id="BAQ16933.1"/>
    </source>
</evidence>
<dbReference type="AlphaFoldDB" id="A0A0A8K1V5"/>
<dbReference type="STRING" id="1384459.GL4_1477"/>
<dbReference type="KEGG" id="mcg:GL4_1477"/>
<gene>
    <name evidence="1" type="ORF">GL4_1477</name>
</gene>